<evidence type="ECO:0000313" key="14">
    <source>
        <dbReference type="Proteomes" id="UP000006860"/>
    </source>
</evidence>
<evidence type="ECO:0000256" key="5">
    <source>
        <dbReference type="ARBA" id="ARBA00022737"/>
    </source>
</evidence>
<evidence type="ECO:0000256" key="3">
    <source>
        <dbReference type="ARBA" id="ARBA00022670"/>
    </source>
</evidence>
<evidence type="ECO:0000256" key="4">
    <source>
        <dbReference type="ARBA" id="ARBA00022729"/>
    </source>
</evidence>
<dbReference type="InterPro" id="IPR041489">
    <property type="entry name" value="PDZ_6"/>
</dbReference>
<dbReference type="Gene3D" id="2.40.10.120">
    <property type="match status" value="1"/>
</dbReference>
<evidence type="ECO:0000259" key="12">
    <source>
        <dbReference type="PROSITE" id="PS50106"/>
    </source>
</evidence>
<keyword evidence="6" id="KW-0574">Periplasm</keyword>
<dbReference type="STRING" id="756272.Plabr_3719"/>
<evidence type="ECO:0000313" key="13">
    <source>
        <dbReference type="EMBL" id="ADY61311.1"/>
    </source>
</evidence>
<keyword evidence="4" id="KW-0732">Signal</keyword>
<evidence type="ECO:0000256" key="7">
    <source>
        <dbReference type="ARBA" id="ARBA00022801"/>
    </source>
</evidence>
<dbReference type="HOGENOM" id="CLU_020120_1_0_0"/>
<sequence>MSVHRSTRTGYIERRLLLAAVVACGVGTALGLPERPSLLVAGVEPAVPSETAFPAHDLSAAFRSASTRIGPSVVSISTVEQQPQTDFAGDPGDLPPKLYPPKFDKYPPKTPKGYSFGQRPQHYPQSSEGGRATGVVFSSQGHVVTNFHVVENASTITVKLHDQRTFEAEVLAVDRDTDLAVLKIDANGLEPARLGNSSSLQVGDWVIAVGNPFGLEQTVTAGIVSAMGRAGVGLAKYEDYIQTDAPINPGNSGGPLVNLDGEVIGINTAIASRDGGNSGIGFAIPSRLVRQVVESLIDDGRVQRGYLGIGIQNLTPDLAESFGFTSTDGVLVSDVLDGSPAAAAGLRSGDIVTTVAGRTVKSSTELQSTVVGVRPGSELDLTIFRDGRPVSLTVVLDERPSDSGESHSPKETQQQSPDSILGMHLESRSMGAKRALKADQMERSLVIVEVEPATPAARAGLEPGDIVVSVEGTSVETIDDIQDTIAEARTTHGVRLQVRRGARIRYFVLRPKRD</sequence>
<comment type="similarity">
    <text evidence="2">Belongs to the peptidase S1C family.</text>
</comment>
<feature type="compositionally biased region" description="Basic and acidic residues" evidence="11">
    <location>
        <begin position="398"/>
        <end position="410"/>
    </location>
</feature>
<evidence type="ECO:0000256" key="1">
    <source>
        <dbReference type="ARBA" id="ARBA00004418"/>
    </source>
</evidence>
<organism evidence="13 14">
    <name type="scientific">Rubinisphaera brasiliensis (strain ATCC 49424 / DSM 5305 / JCM 21570 / IAM 15109 / NBRC 103401 / IFAM 1448)</name>
    <name type="common">Planctomyces brasiliensis</name>
    <dbReference type="NCBI Taxonomy" id="756272"/>
    <lineage>
        <taxon>Bacteria</taxon>
        <taxon>Pseudomonadati</taxon>
        <taxon>Planctomycetota</taxon>
        <taxon>Planctomycetia</taxon>
        <taxon>Planctomycetales</taxon>
        <taxon>Planctomycetaceae</taxon>
        <taxon>Rubinisphaera</taxon>
    </lineage>
</organism>
<proteinExistence type="inferred from homology"/>
<feature type="binding site" evidence="10">
    <location>
        <position position="148"/>
    </location>
    <ligand>
        <name>substrate</name>
    </ligand>
</feature>
<feature type="binding site" evidence="10">
    <location>
        <begin position="250"/>
        <end position="252"/>
    </location>
    <ligand>
        <name>substrate</name>
    </ligand>
</feature>
<dbReference type="Pfam" id="PF13365">
    <property type="entry name" value="Trypsin_2"/>
    <property type="match status" value="1"/>
</dbReference>
<comment type="subcellular location">
    <subcellularLocation>
        <location evidence="1">Periplasm</location>
    </subcellularLocation>
</comment>
<evidence type="ECO:0000256" key="11">
    <source>
        <dbReference type="SAM" id="MobiDB-lite"/>
    </source>
</evidence>
<dbReference type="PROSITE" id="PS50106">
    <property type="entry name" value="PDZ"/>
    <property type="match status" value="2"/>
</dbReference>
<dbReference type="Pfam" id="PF17820">
    <property type="entry name" value="PDZ_6"/>
    <property type="match status" value="1"/>
</dbReference>
<dbReference type="RefSeq" id="WP_013630030.1">
    <property type="nucleotide sequence ID" value="NC_015174.1"/>
</dbReference>
<evidence type="ECO:0000256" key="8">
    <source>
        <dbReference type="ARBA" id="ARBA00022825"/>
    </source>
</evidence>
<dbReference type="InterPro" id="IPR009003">
    <property type="entry name" value="Peptidase_S1_PA"/>
</dbReference>
<gene>
    <name evidence="13" type="ordered locus">Plabr_3719</name>
</gene>
<feature type="binding site" evidence="10">
    <location>
        <position position="178"/>
    </location>
    <ligand>
        <name>substrate</name>
    </ligand>
</feature>
<dbReference type="GO" id="GO:0006508">
    <property type="term" value="P:proteolysis"/>
    <property type="evidence" value="ECO:0007669"/>
    <property type="project" value="UniProtKB-KW"/>
</dbReference>
<dbReference type="eggNOG" id="COG0265">
    <property type="taxonomic scope" value="Bacteria"/>
</dbReference>
<keyword evidence="3 13" id="KW-0645">Protease</keyword>
<dbReference type="InterPro" id="IPR001478">
    <property type="entry name" value="PDZ"/>
</dbReference>
<dbReference type="Proteomes" id="UP000006860">
    <property type="component" value="Chromosome"/>
</dbReference>
<dbReference type="AlphaFoldDB" id="F0SR64"/>
<dbReference type="InterPro" id="IPR011782">
    <property type="entry name" value="Pept_S1C_Do"/>
</dbReference>
<dbReference type="PANTHER" id="PTHR22939:SF129">
    <property type="entry name" value="SERINE PROTEASE HTRA2, MITOCHONDRIAL"/>
    <property type="match status" value="1"/>
</dbReference>
<dbReference type="FunFam" id="2.40.10.10:FF:000001">
    <property type="entry name" value="Periplasmic serine protease DegS"/>
    <property type="match status" value="1"/>
</dbReference>
<evidence type="ECO:0000256" key="10">
    <source>
        <dbReference type="PIRSR" id="PIRSR611782-2"/>
    </source>
</evidence>
<dbReference type="EC" id="3.4.21.108" evidence="13"/>
<feature type="domain" description="PDZ" evidence="12">
    <location>
        <begin position="410"/>
        <end position="502"/>
    </location>
</feature>
<feature type="domain" description="PDZ" evidence="12">
    <location>
        <begin position="296"/>
        <end position="387"/>
    </location>
</feature>
<dbReference type="SUPFAM" id="SSF50156">
    <property type="entry name" value="PDZ domain-like"/>
    <property type="match status" value="2"/>
</dbReference>
<feature type="region of interest" description="Disordered" evidence="11">
    <location>
        <begin position="398"/>
        <end position="420"/>
    </location>
</feature>
<dbReference type="SUPFAM" id="SSF50494">
    <property type="entry name" value="Trypsin-like serine proteases"/>
    <property type="match status" value="1"/>
</dbReference>
<dbReference type="InterPro" id="IPR001940">
    <property type="entry name" value="Peptidase_S1C"/>
</dbReference>
<evidence type="ECO:0000256" key="6">
    <source>
        <dbReference type="ARBA" id="ARBA00022764"/>
    </source>
</evidence>
<dbReference type="InterPro" id="IPR036034">
    <property type="entry name" value="PDZ_sf"/>
</dbReference>
<dbReference type="KEGG" id="pbs:Plabr_3719"/>
<keyword evidence="8" id="KW-0720">Serine protease</keyword>
<name>F0SR64_RUBBR</name>
<protein>
    <submittedName>
        <fullName evidence="13">Protease Do</fullName>
        <ecNumber evidence="13">3.4.21.108</ecNumber>
    </submittedName>
</protein>
<dbReference type="SMART" id="SM00228">
    <property type="entry name" value="PDZ"/>
    <property type="match status" value="2"/>
</dbReference>
<feature type="active site" description="Charge relay system" evidence="9">
    <location>
        <position position="148"/>
    </location>
</feature>
<feature type="region of interest" description="Disordered" evidence="11">
    <location>
        <begin position="110"/>
        <end position="132"/>
    </location>
</feature>
<dbReference type="EMBL" id="CP002546">
    <property type="protein sequence ID" value="ADY61311.1"/>
    <property type="molecule type" value="Genomic_DNA"/>
</dbReference>
<evidence type="ECO:0000256" key="2">
    <source>
        <dbReference type="ARBA" id="ARBA00010541"/>
    </source>
</evidence>
<dbReference type="CDD" id="cd10839">
    <property type="entry name" value="cpPDZ1_DegP-like"/>
    <property type="match status" value="1"/>
</dbReference>
<dbReference type="GO" id="GO:0042597">
    <property type="term" value="C:periplasmic space"/>
    <property type="evidence" value="ECO:0007669"/>
    <property type="project" value="UniProtKB-SubCell"/>
</dbReference>
<feature type="active site" description="Charge relay system" evidence="9">
    <location>
        <position position="252"/>
    </location>
</feature>
<dbReference type="NCBIfam" id="TIGR02037">
    <property type="entry name" value="degP_htrA_DO"/>
    <property type="match status" value="1"/>
</dbReference>
<keyword evidence="7 13" id="KW-0378">Hydrolase</keyword>
<feature type="active site" description="Charge relay system" evidence="9">
    <location>
        <position position="178"/>
    </location>
</feature>
<dbReference type="Gene3D" id="2.30.42.10">
    <property type="match status" value="2"/>
</dbReference>
<dbReference type="PRINTS" id="PR00834">
    <property type="entry name" value="PROTEASES2C"/>
</dbReference>
<dbReference type="Pfam" id="PF13180">
    <property type="entry name" value="PDZ_2"/>
    <property type="match status" value="1"/>
</dbReference>
<reference evidence="14" key="1">
    <citation type="submission" date="2011-02" db="EMBL/GenBank/DDBJ databases">
        <title>The complete genome of Planctomyces brasiliensis DSM 5305.</title>
        <authorList>
            <person name="Lucas S."/>
            <person name="Copeland A."/>
            <person name="Lapidus A."/>
            <person name="Bruce D."/>
            <person name="Goodwin L."/>
            <person name="Pitluck S."/>
            <person name="Kyrpides N."/>
            <person name="Mavromatis K."/>
            <person name="Pagani I."/>
            <person name="Ivanova N."/>
            <person name="Ovchinnikova G."/>
            <person name="Lu M."/>
            <person name="Detter J.C."/>
            <person name="Han C."/>
            <person name="Land M."/>
            <person name="Hauser L."/>
            <person name="Markowitz V."/>
            <person name="Cheng J.-F."/>
            <person name="Hugenholtz P."/>
            <person name="Woyke T."/>
            <person name="Wu D."/>
            <person name="Tindall B."/>
            <person name="Pomrenke H.G."/>
            <person name="Brambilla E."/>
            <person name="Klenk H.-P."/>
            <person name="Eisen J.A."/>
        </authorList>
    </citation>
    <scope>NUCLEOTIDE SEQUENCE [LARGE SCALE GENOMIC DNA]</scope>
    <source>
        <strain evidence="14">ATCC 49424 / DSM 5305 / JCM 21570 / IAM 15109 / NBRC 103401 / IFAM 1448</strain>
    </source>
</reference>
<dbReference type="PANTHER" id="PTHR22939">
    <property type="entry name" value="SERINE PROTEASE FAMILY S1C HTRA-RELATED"/>
    <property type="match status" value="1"/>
</dbReference>
<evidence type="ECO:0000256" key="9">
    <source>
        <dbReference type="PIRSR" id="PIRSR611782-1"/>
    </source>
</evidence>
<accession>F0SR64</accession>
<dbReference type="eggNOG" id="COG0793">
    <property type="taxonomic scope" value="Bacteria"/>
</dbReference>
<dbReference type="GO" id="GO:0004252">
    <property type="term" value="F:serine-type endopeptidase activity"/>
    <property type="evidence" value="ECO:0007669"/>
    <property type="project" value="InterPro"/>
</dbReference>
<keyword evidence="14" id="KW-1185">Reference proteome</keyword>
<keyword evidence="5" id="KW-0677">Repeat</keyword>